<protein>
    <submittedName>
        <fullName evidence="1">Uncharacterized protein</fullName>
    </submittedName>
</protein>
<evidence type="ECO:0000313" key="2">
    <source>
        <dbReference type="Proteomes" id="UP001590951"/>
    </source>
</evidence>
<keyword evidence="2" id="KW-1185">Reference proteome</keyword>
<accession>A0ABR4BNM8</accession>
<gene>
    <name evidence="1" type="ORF">ABVK25_000617</name>
</gene>
<comment type="caution">
    <text evidence="1">The sequence shown here is derived from an EMBL/GenBank/DDBJ whole genome shotgun (WGS) entry which is preliminary data.</text>
</comment>
<organism evidence="1 2">
    <name type="scientific">Lepraria finkii</name>
    <dbReference type="NCBI Taxonomy" id="1340010"/>
    <lineage>
        <taxon>Eukaryota</taxon>
        <taxon>Fungi</taxon>
        <taxon>Dikarya</taxon>
        <taxon>Ascomycota</taxon>
        <taxon>Pezizomycotina</taxon>
        <taxon>Lecanoromycetes</taxon>
        <taxon>OSLEUM clade</taxon>
        <taxon>Lecanoromycetidae</taxon>
        <taxon>Lecanorales</taxon>
        <taxon>Lecanorineae</taxon>
        <taxon>Stereocaulaceae</taxon>
        <taxon>Lepraria</taxon>
    </lineage>
</organism>
<name>A0ABR4BNM8_9LECA</name>
<proteinExistence type="predicted"/>
<dbReference type="EMBL" id="JBHFEH010000001">
    <property type="protein sequence ID" value="KAL2059325.1"/>
    <property type="molecule type" value="Genomic_DNA"/>
</dbReference>
<reference evidence="1 2" key="1">
    <citation type="submission" date="2024-09" db="EMBL/GenBank/DDBJ databases">
        <title>Rethinking Asexuality: The Enigmatic Case of Functional Sexual Genes in Lepraria (Stereocaulaceae).</title>
        <authorList>
            <person name="Doellman M."/>
            <person name="Sun Y."/>
            <person name="Barcenas-Pena A."/>
            <person name="Lumbsch H.T."/>
            <person name="Grewe F."/>
        </authorList>
    </citation>
    <scope>NUCLEOTIDE SEQUENCE [LARGE SCALE GENOMIC DNA]</scope>
    <source>
        <strain evidence="1 2">Grewe 0041</strain>
    </source>
</reference>
<sequence>MIPQICLKSSLLQQIPSAIHPLITHYTTQRLNPTQSNPIQFAAISAIAIAITTASISTRIRCTAPSAHSSTTSVRISRSATAIPPLDIVRRFADIVGLMFENGNAYSCGGVEG</sequence>
<dbReference type="Proteomes" id="UP001590951">
    <property type="component" value="Unassembled WGS sequence"/>
</dbReference>
<evidence type="ECO:0000313" key="1">
    <source>
        <dbReference type="EMBL" id="KAL2059325.1"/>
    </source>
</evidence>